<organism evidence="2 3">
    <name type="scientific">Actinomadura algeriensis</name>
    <dbReference type="NCBI Taxonomy" id="1679523"/>
    <lineage>
        <taxon>Bacteria</taxon>
        <taxon>Bacillati</taxon>
        <taxon>Actinomycetota</taxon>
        <taxon>Actinomycetes</taxon>
        <taxon>Streptosporangiales</taxon>
        <taxon>Thermomonosporaceae</taxon>
        <taxon>Actinomadura</taxon>
    </lineage>
</organism>
<sequence>MSYIVQAVWTARDGEEAAVADIVRRMTPPSREEPGNLGYQPHVDSEDPRRFVIIEEYVDAAAFEAHRASPHFQELVVGDCLARLASREVTVLDRLA</sequence>
<gene>
    <name evidence="2" type="ORF">H4W34_004543</name>
</gene>
<dbReference type="InterPro" id="IPR007138">
    <property type="entry name" value="ABM_dom"/>
</dbReference>
<evidence type="ECO:0000313" key="2">
    <source>
        <dbReference type="EMBL" id="MBE1534710.1"/>
    </source>
</evidence>
<evidence type="ECO:0000313" key="3">
    <source>
        <dbReference type="Proteomes" id="UP000627838"/>
    </source>
</evidence>
<dbReference type="PANTHER" id="PTHR33336:SF3">
    <property type="entry name" value="ABM DOMAIN-CONTAINING PROTEIN"/>
    <property type="match status" value="1"/>
</dbReference>
<dbReference type="SUPFAM" id="SSF54909">
    <property type="entry name" value="Dimeric alpha+beta barrel"/>
    <property type="match status" value="1"/>
</dbReference>
<protein>
    <submittedName>
        <fullName evidence="2">Quinol monooxygenase YgiN</fullName>
    </submittedName>
</protein>
<reference evidence="2 3" key="1">
    <citation type="submission" date="2020-10" db="EMBL/GenBank/DDBJ databases">
        <title>Sequencing the genomes of 1000 actinobacteria strains.</title>
        <authorList>
            <person name="Klenk H.-P."/>
        </authorList>
    </citation>
    <scope>NUCLEOTIDE SEQUENCE [LARGE SCALE GENOMIC DNA]</scope>
    <source>
        <strain evidence="2 3">DSM 46744</strain>
    </source>
</reference>
<keyword evidence="2" id="KW-0560">Oxidoreductase</keyword>
<name>A0ABR9JVX7_9ACTN</name>
<dbReference type="PANTHER" id="PTHR33336">
    <property type="entry name" value="QUINOL MONOOXYGENASE YGIN-RELATED"/>
    <property type="match status" value="1"/>
</dbReference>
<evidence type="ECO:0000259" key="1">
    <source>
        <dbReference type="PROSITE" id="PS51725"/>
    </source>
</evidence>
<accession>A0ABR9JVX7</accession>
<dbReference type="EMBL" id="JADBDZ010000001">
    <property type="protein sequence ID" value="MBE1534710.1"/>
    <property type="molecule type" value="Genomic_DNA"/>
</dbReference>
<proteinExistence type="predicted"/>
<dbReference type="RefSeq" id="WP_192761051.1">
    <property type="nucleotide sequence ID" value="NZ_JADBDZ010000001.1"/>
</dbReference>
<dbReference type="PROSITE" id="PS51725">
    <property type="entry name" value="ABM"/>
    <property type="match status" value="1"/>
</dbReference>
<dbReference type="Proteomes" id="UP000627838">
    <property type="component" value="Unassembled WGS sequence"/>
</dbReference>
<dbReference type="InterPro" id="IPR050744">
    <property type="entry name" value="AI-2_Isomerase_LsrG"/>
</dbReference>
<dbReference type="GO" id="GO:0004497">
    <property type="term" value="F:monooxygenase activity"/>
    <property type="evidence" value="ECO:0007669"/>
    <property type="project" value="UniProtKB-KW"/>
</dbReference>
<keyword evidence="3" id="KW-1185">Reference proteome</keyword>
<dbReference type="Gene3D" id="3.30.70.100">
    <property type="match status" value="1"/>
</dbReference>
<feature type="domain" description="ABM" evidence="1">
    <location>
        <begin position="3"/>
        <end position="92"/>
    </location>
</feature>
<dbReference type="Pfam" id="PF03992">
    <property type="entry name" value="ABM"/>
    <property type="match status" value="1"/>
</dbReference>
<keyword evidence="2" id="KW-0503">Monooxygenase</keyword>
<dbReference type="InterPro" id="IPR011008">
    <property type="entry name" value="Dimeric_a/b-barrel"/>
</dbReference>
<comment type="caution">
    <text evidence="2">The sequence shown here is derived from an EMBL/GenBank/DDBJ whole genome shotgun (WGS) entry which is preliminary data.</text>
</comment>